<evidence type="ECO:0000256" key="3">
    <source>
        <dbReference type="RuleBase" id="RU000363"/>
    </source>
</evidence>
<dbReference type="Pfam" id="PF00106">
    <property type="entry name" value="adh_short"/>
    <property type="match status" value="1"/>
</dbReference>
<dbReference type="InterPro" id="IPR020904">
    <property type="entry name" value="Sc_DH/Rdtase_CS"/>
</dbReference>
<dbReference type="PRINTS" id="PR00080">
    <property type="entry name" value="SDRFAMILY"/>
</dbReference>
<name>A0AAW5EE80_9BACI</name>
<dbReference type="GO" id="GO:0016020">
    <property type="term" value="C:membrane"/>
    <property type="evidence" value="ECO:0007669"/>
    <property type="project" value="TreeGrafter"/>
</dbReference>
<organism evidence="4 5">
    <name type="scientific">Fredinandcohnia quinoae</name>
    <dbReference type="NCBI Taxonomy" id="2918902"/>
    <lineage>
        <taxon>Bacteria</taxon>
        <taxon>Bacillati</taxon>
        <taxon>Bacillota</taxon>
        <taxon>Bacilli</taxon>
        <taxon>Bacillales</taxon>
        <taxon>Bacillaceae</taxon>
        <taxon>Fredinandcohnia</taxon>
    </lineage>
</organism>
<comment type="caution">
    <text evidence="4">The sequence shown here is derived from an EMBL/GenBank/DDBJ whole genome shotgun (WGS) entry which is preliminary data.</text>
</comment>
<dbReference type="PANTHER" id="PTHR44196">
    <property type="entry name" value="DEHYDROGENASE/REDUCTASE SDR FAMILY MEMBER 7B"/>
    <property type="match status" value="1"/>
</dbReference>
<dbReference type="GO" id="GO:0016491">
    <property type="term" value="F:oxidoreductase activity"/>
    <property type="evidence" value="ECO:0007669"/>
    <property type="project" value="UniProtKB-KW"/>
</dbReference>
<comment type="similarity">
    <text evidence="1 3">Belongs to the short-chain dehydrogenases/reductases (SDR) family.</text>
</comment>
<keyword evidence="2" id="KW-0560">Oxidoreductase</keyword>
<dbReference type="PANTHER" id="PTHR44196:SF1">
    <property type="entry name" value="DEHYDROGENASE_REDUCTASE SDR FAMILY MEMBER 7B"/>
    <property type="match status" value="1"/>
</dbReference>
<keyword evidence="5" id="KW-1185">Reference proteome</keyword>
<dbReference type="Gene3D" id="3.40.50.720">
    <property type="entry name" value="NAD(P)-binding Rossmann-like Domain"/>
    <property type="match status" value="1"/>
</dbReference>
<dbReference type="RefSeq" id="WP_240257710.1">
    <property type="nucleotide sequence ID" value="NZ_JAKTTI010000055.1"/>
</dbReference>
<dbReference type="InterPro" id="IPR036291">
    <property type="entry name" value="NAD(P)-bd_dom_sf"/>
</dbReference>
<accession>A0AAW5EE80</accession>
<protein>
    <submittedName>
        <fullName evidence="4">SDR family NAD(P)-dependent oxidoreductase</fullName>
    </submittedName>
</protein>
<evidence type="ECO:0000256" key="1">
    <source>
        <dbReference type="ARBA" id="ARBA00006484"/>
    </source>
</evidence>
<dbReference type="PRINTS" id="PR00081">
    <property type="entry name" value="GDHRDH"/>
</dbReference>
<evidence type="ECO:0000256" key="2">
    <source>
        <dbReference type="ARBA" id="ARBA00023002"/>
    </source>
</evidence>
<dbReference type="Proteomes" id="UP001431131">
    <property type="component" value="Unassembled WGS sequence"/>
</dbReference>
<evidence type="ECO:0000313" key="4">
    <source>
        <dbReference type="EMBL" id="MCH1627791.1"/>
    </source>
</evidence>
<sequence>MRTSGHTVLITGGASGIGLALTQQFLNNENQVIVVGRNECKLSEVSQRHPNVKVFACDISKDDEVDVLVSELTEKHPNLNVIVNNAGIQHNYSFLDNVSENTVGKVKNEIDINLVAPILLTTKLLPLLYKHDQAAIVNVSSGLGLIPKKSAPVYCATKAGLHLFSKSLRYQLEQSPIKVFEIIPALVDTEMTKGRGRGKISPEALAEEFWKAFRRDQEEVAIGKVKLLKWICRLAPSYAEAMLKNS</sequence>
<dbReference type="PROSITE" id="PS00061">
    <property type="entry name" value="ADH_SHORT"/>
    <property type="match status" value="1"/>
</dbReference>
<reference evidence="4" key="1">
    <citation type="submission" date="2022-02" db="EMBL/GenBank/DDBJ databases">
        <title>Fredinandcohnia quinoae sp. nov. isolated from Chenopodium quinoa seeds.</title>
        <authorList>
            <person name="Saati-Santamaria Z."/>
            <person name="Flores-Felix J.D."/>
            <person name="Igual J.M."/>
            <person name="Velazquez E."/>
            <person name="Garcia-Fraile P."/>
            <person name="Martinez-Molina E."/>
        </authorList>
    </citation>
    <scope>NUCLEOTIDE SEQUENCE</scope>
    <source>
        <strain evidence="4">SECRCQ15</strain>
    </source>
</reference>
<dbReference type="InterPro" id="IPR002347">
    <property type="entry name" value="SDR_fam"/>
</dbReference>
<proteinExistence type="inferred from homology"/>
<evidence type="ECO:0000313" key="5">
    <source>
        <dbReference type="Proteomes" id="UP001431131"/>
    </source>
</evidence>
<dbReference type="AlphaFoldDB" id="A0AAW5EE80"/>
<dbReference type="EMBL" id="JAKTTI010000055">
    <property type="protein sequence ID" value="MCH1627791.1"/>
    <property type="molecule type" value="Genomic_DNA"/>
</dbReference>
<dbReference type="SUPFAM" id="SSF51735">
    <property type="entry name" value="NAD(P)-binding Rossmann-fold domains"/>
    <property type="match status" value="1"/>
</dbReference>
<gene>
    <name evidence="4" type="ORF">MJG50_20860</name>
</gene>